<organism evidence="4 5">
    <name type="scientific">Paramecium tetraurelia</name>
    <dbReference type="NCBI Taxonomy" id="5888"/>
    <lineage>
        <taxon>Eukaryota</taxon>
        <taxon>Sar</taxon>
        <taxon>Alveolata</taxon>
        <taxon>Ciliophora</taxon>
        <taxon>Intramacronucleata</taxon>
        <taxon>Oligohymenophorea</taxon>
        <taxon>Peniculida</taxon>
        <taxon>Parameciidae</taxon>
        <taxon>Paramecium</taxon>
    </lineage>
</organism>
<dbReference type="GO" id="GO:0022625">
    <property type="term" value="C:cytosolic large ribosomal subunit"/>
    <property type="evidence" value="ECO:0000318"/>
    <property type="project" value="GO_Central"/>
</dbReference>
<dbReference type="GO" id="GO:0003735">
    <property type="term" value="F:structural constituent of ribosome"/>
    <property type="evidence" value="ECO:0000318"/>
    <property type="project" value="GO_Central"/>
</dbReference>
<dbReference type="InterPro" id="IPR023621">
    <property type="entry name" value="Ribosomal_eL31_dom_sf"/>
</dbReference>
<evidence type="ECO:0008006" key="6">
    <source>
        <dbReference type="Google" id="ProtNLM"/>
    </source>
</evidence>
<dbReference type="PANTHER" id="PTHR10956">
    <property type="entry name" value="60S RIBOSOMAL PROTEIN L31"/>
    <property type="match status" value="1"/>
</dbReference>
<evidence type="ECO:0000313" key="4">
    <source>
        <dbReference type="EMBL" id="CAK73169.1"/>
    </source>
</evidence>
<dbReference type="PROSITE" id="PS01144">
    <property type="entry name" value="RIBOSOMAL_L31E"/>
    <property type="match status" value="1"/>
</dbReference>
<dbReference type="InterPro" id="IPR020052">
    <property type="entry name" value="Ribosomal_eL31_CS"/>
</dbReference>
<dbReference type="HOGENOM" id="CLU_744875_0_0_1"/>
<evidence type="ECO:0000313" key="5">
    <source>
        <dbReference type="Proteomes" id="UP000000600"/>
    </source>
</evidence>
<dbReference type="AlphaFoldDB" id="A0CQV2"/>
<dbReference type="SUPFAM" id="SSF54575">
    <property type="entry name" value="Ribosomal protein L31e"/>
    <property type="match status" value="1"/>
</dbReference>
<dbReference type="GO" id="GO:0002181">
    <property type="term" value="P:cytoplasmic translation"/>
    <property type="evidence" value="ECO:0000318"/>
    <property type="project" value="GO_Central"/>
</dbReference>
<evidence type="ECO:0000256" key="2">
    <source>
        <dbReference type="ARBA" id="ARBA00022980"/>
    </source>
</evidence>
<keyword evidence="5" id="KW-1185">Reference proteome</keyword>
<protein>
    <recommendedName>
        <fullName evidence="6">60S ribosomal protein L31</fullName>
    </recommendedName>
</protein>
<dbReference type="STRING" id="5888.A0CQV2"/>
<dbReference type="Proteomes" id="UP000000600">
    <property type="component" value="Unassembled WGS sequence"/>
</dbReference>
<dbReference type="OrthoDB" id="317647at2759"/>
<dbReference type="EMBL" id="CT868141">
    <property type="protein sequence ID" value="CAK73169.1"/>
    <property type="molecule type" value="Genomic_DNA"/>
</dbReference>
<name>A0CQV2_PARTE</name>
<accession>A0CQV2</accession>
<sequence length="372" mass="43762">MYKQNDYLQGWDIEQSVDSEESEKKEVTQISNITKTQPSDRLSFKKLFLKSPQLSPIRVNPPNHQTTPLRESIKERFVFVNQLINKKYDVNKGCDYDIEQSHHAFNIKLHQPINIANLRIKLNALPKQPQHTKAYTQNQLQAMMQLKRRNLYLRSVLKKVCHESDERYSNHQKGQQQEIFLGYRYMDEDLQKLQSPSNSMNLQQVIVYYIQIAIPQEQQQKTCKGEAIIVSLINFILYIFLIKDIKQIIYLKWQRRRRESPTLWVKLAEITPSIFTKGGSQGNISKKRPQKLSLILLISARKNMLTEDVRIDPSLNEAVWARGIRNLPRRIRVRLQRKKKEEDDGKGKYYTLAQHVPVDTFDGLKTEITKSQ</sequence>
<keyword evidence="2" id="KW-0689">Ribosomal protein</keyword>
<keyword evidence="3" id="KW-0687">Ribonucleoprotein</keyword>
<dbReference type="InterPro" id="IPR000054">
    <property type="entry name" value="Ribosomal_eL31"/>
</dbReference>
<dbReference type="SMART" id="SM01380">
    <property type="entry name" value="Ribosomal_L31e"/>
    <property type="match status" value="1"/>
</dbReference>
<proteinExistence type="inferred from homology"/>
<dbReference type="InParanoid" id="A0CQV2"/>
<dbReference type="eggNOG" id="KOG0893">
    <property type="taxonomic scope" value="Eukaryota"/>
</dbReference>
<dbReference type="RefSeq" id="XP_001440566.1">
    <property type="nucleotide sequence ID" value="XM_001440529.2"/>
</dbReference>
<dbReference type="Gene3D" id="3.10.440.10">
    <property type="match status" value="1"/>
</dbReference>
<comment type="similarity">
    <text evidence="1">Belongs to the eukaryotic ribosomal protein eL31 family.</text>
</comment>
<reference evidence="4 5" key="1">
    <citation type="journal article" date="2006" name="Nature">
        <title>Global trends of whole-genome duplications revealed by the ciliate Paramecium tetraurelia.</title>
        <authorList>
            <consortium name="Genoscope"/>
            <person name="Aury J.-M."/>
            <person name="Jaillon O."/>
            <person name="Duret L."/>
            <person name="Noel B."/>
            <person name="Jubin C."/>
            <person name="Porcel B.M."/>
            <person name="Segurens B."/>
            <person name="Daubin V."/>
            <person name="Anthouard V."/>
            <person name="Aiach N."/>
            <person name="Arnaiz O."/>
            <person name="Billaut A."/>
            <person name="Beisson J."/>
            <person name="Blanc I."/>
            <person name="Bouhouche K."/>
            <person name="Camara F."/>
            <person name="Duharcourt S."/>
            <person name="Guigo R."/>
            <person name="Gogendeau D."/>
            <person name="Katinka M."/>
            <person name="Keller A.-M."/>
            <person name="Kissmehl R."/>
            <person name="Klotz C."/>
            <person name="Koll F."/>
            <person name="Le Moue A."/>
            <person name="Lepere C."/>
            <person name="Malinsky S."/>
            <person name="Nowacki M."/>
            <person name="Nowak J.K."/>
            <person name="Plattner H."/>
            <person name="Poulain J."/>
            <person name="Ruiz F."/>
            <person name="Serrano V."/>
            <person name="Zagulski M."/>
            <person name="Dessen P."/>
            <person name="Betermier M."/>
            <person name="Weissenbach J."/>
            <person name="Scarpelli C."/>
            <person name="Schachter V."/>
            <person name="Sperling L."/>
            <person name="Meyer E."/>
            <person name="Cohen J."/>
            <person name="Wincker P."/>
        </authorList>
    </citation>
    <scope>NUCLEOTIDE SEQUENCE [LARGE SCALE GENOMIC DNA]</scope>
    <source>
        <strain evidence="4 5">Stock d4-2</strain>
    </source>
</reference>
<evidence type="ECO:0000256" key="3">
    <source>
        <dbReference type="ARBA" id="ARBA00023274"/>
    </source>
</evidence>
<dbReference type="Pfam" id="PF01198">
    <property type="entry name" value="Ribosomal_L31e"/>
    <property type="match status" value="1"/>
</dbReference>
<dbReference type="PANTHER" id="PTHR10956:SF0">
    <property type="entry name" value="60S RIBOSOMAL PROTEIN L31"/>
    <property type="match status" value="1"/>
</dbReference>
<evidence type="ECO:0000256" key="1">
    <source>
        <dbReference type="ARBA" id="ARBA00010808"/>
    </source>
</evidence>
<dbReference type="FunFam" id="3.10.440.10:FF:000001">
    <property type="entry name" value="60S ribosomal protein L31"/>
    <property type="match status" value="1"/>
</dbReference>
<dbReference type="KEGG" id="ptm:GSPATT00009517001"/>
<gene>
    <name evidence="4" type="ORF">GSPATT00009517001</name>
</gene>
<dbReference type="GeneID" id="5026351"/>